<evidence type="ECO:0000256" key="1">
    <source>
        <dbReference type="SAM" id="MobiDB-lite"/>
    </source>
</evidence>
<gene>
    <name evidence="2" type="ORF">BGW36DRAFT_361930</name>
</gene>
<protein>
    <recommendedName>
        <fullName evidence="4">HNH nuclease domain-containing protein</fullName>
    </recommendedName>
</protein>
<comment type="caution">
    <text evidence="2">The sequence shown here is derived from an EMBL/GenBank/DDBJ whole genome shotgun (WGS) entry which is preliminary data.</text>
</comment>
<sequence>MSHRVPESGDNDSPGLEFAQEERHFLLNQISDILFHSTGCNSVQSSTWVLLLLSDVENLRKMVDDHQNDSDGLHDLLTGPHKDNLVRMWMSRVGDQFTISAPPSGAVSPSKARESKKGSVAALHTPLQLSSAPSTPASAKRDSKIRHQAIVRDAGCIITRSQSPHVLKGAHVFPVSMAKHIGRWELWSTLKIFWSKDKVNSWYNVLNTSPDPGITPSLFIPVRLSTALR</sequence>
<keyword evidence="3" id="KW-1185">Reference proteome</keyword>
<dbReference type="AlphaFoldDB" id="A0AAD4KLI2"/>
<evidence type="ECO:0000313" key="3">
    <source>
        <dbReference type="Proteomes" id="UP001201262"/>
    </source>
</evidence>
<dbReference type="GeneID" id="70244607"/>
<evidence type="ECO:0000313" key="2">
    <source>
        <dbReference type="EMBL" id="KAH8694108.1"/>
    </source>
</evidence>
<feature type="compositionally biased region" description="Polar residues" evidence="1">
    <location>
        <begin position="127"/>
        <end position="137"/>
    </location>
</feature>
<dbReference type="RefSeq" id="XP_046069778.1">
    <property type="nucleotide sequence ID" value="XM_046214320.1"/>
</dbReference>
<proteinExistence type="predicted"/>
<dbReference type="Proteomes" id="UP001201262">
    <property type="component" value="Unassembled WGS sequence"/>
</dbReference>
<feature type="region of interest" description="Disordered" evidence="1">
    <location>
        <begin position="100"/>
        <end position="143"/>
    </location>
</feature>
<name>A0AAD4KLI2_9EURO</name>
<reference evidence="2" key="1">
    <citation type="submission" date="2021-12" db="EMBL/GenBank/DDBJ databases">
        <title>Convergent genome expansion in fungi linked to evolution of root-endophyte symbiosis.</title>
        <authorList>
            <consortium name="DOE Joint Genome Institute"/>
            <person name="Ke Y.-H."/>
            <person name="Bonito G."/>
            <person name="Liao H.-L."/>
            <person name="Looney B."/>
            <person name="Rojas-Flechas A."/>
            <person name="Nash J."/>
            <person name="Hameed K."/>
            <person name="Schadt C."/>
            <person name="Martin F."/>
            <person name="Crous P.W."/>
            <person name="Miettinen O."/>
            <person name="Magnuson J.K."/>
            <person name="Labbe J."/>
            <person name="Jacobson D."/>
            <person name="Doktycz M.J."/>
            <person name="Veneault-Fourrey C."/>
            <person name="Kuo A."/>
            <person name="Mondo S."/>
            <person name="Calhoun S."/>
            <person name="Riley R."/>
            <person name="Ohm R."/>
            <person name="LaButti K."/>
            <person name="Andreopoulos B."/>
            <person name="Pangilinan J."/>
            <person name="Nolan M."/>
            <person name="Tritt A."/>
            <person name="Clum A."/>
            <person name="Lipzen A."/>
            <person name="Daum C."/>
            <person name="Barry K."/>
            <person name="Grigoriev I.V."/>
            <person name="Vilgalys R."/>
        </authorList>
    </citation>
    <scope>NUCLEOTIDE SEQUENCE</scope>
    <source>
        <strain evidence="2">PMI_201</strain>
    </source>
</reference>
<organism evidence="2 3">
    <name type="scientific">Talaromyces proteolyticus</name>
    <dbReference type="NCBI Taxonomy" id="1131652"/>
    <lineage>
        <taxon>Eukaryota</taxon>
        <taxon>Fungi</taxon>
        <taxon>Dikarya</taxon>
        <taxon>Ascomycota</taxon>
        <taxon>Pezizomycotina</taxon>
        <taxon>Eurotiomycetes</taxon>
        <taxon>Eurotiomycetidae</taxon>
        <taxon>Eurotiales</taxon>
        <taxon>Trichocomaceae</taxon>
        <taxon>Talaromyces</taxon>
        <taxon>Talaromyces sect. Bacilispori</taxon>
    </lineage>
</organism>
<accession>A0AAD4KLI2</accession>
<dbReference type="EMBL" id="JAJTJA010000009">
    <property type="protein sequence ID" value="KAH8694108.1"/>
    <property type="molecule type" value="Genomic_DNA"/>
</dbReference>
<evidence type="ECO:0008006" key="4">
    <source>
        <dbReference type="Google" id="ProtNLM"/>
    </source>
</evidence>